<sequence>TYWRLFYFFKLLDRIGQFYAEILFFNERNSNLPNLNYFQVCQQKKGQQRLFAQCLLSWWDSHCWSIVVCV</sequence>
<accession>H2XQE8</accession>
<name>H2XQE8_CIOIN</name>
<evidence type="ECO:0000313" key="2">
    <source>
        <dbReference type="Proteomes" id="UP000008144"/>
    </source>
</evidence>
<dbReference type="Ensembl" id="ENSCINT00000036623.1">
    <property type="protein sequence ID" value="ENSCINP00000031882.1"/>
    <property type="gene ID" value="ENSCING00000024915.1"/>
</dbReference>
<dbReference type="AlphaFoldDB" id="H2XQE8"/>
<reference evidence="1" key="2">
    <citation type="journal article" date="2008" name="Genome Biol.">
        <title>Improved genome assembly and evidence-based global gene model set for the chordate Ciona intestinalis: new insight into intron and operon populations.</title>
        <authorList>
            <person name="Satou Y."/>
            <person name="Mineta K."/>
            <person name="Ogasawara M."/>
            <person name="Sasakura Y."/>
            <person name="Shoguchi E."/>
            <person name="Ueno K."/>
            <person name="Yamada L."/>
            <person name="Matsumoto J."/>
            <person name="Wasserscheid J."/>
            <person name="Dewar K."/>
            <person name="Wiley G.B."/>
            <person name="Macmil S.L."/>
            <person name="Roe B.A."/>
            <person name="Zeller R.W."/>
            <person name="Hastings K.E."/>
            <person name="Lemaire P."/>
            <person name="Lindquist E."/>
            <person name="Endo T."/>
            <person name="Hotta K."/>
            <person name="Inaba K."/>
        </authorList>
    </citation>
    <scope>NUCLEOTIDE SEQUENCE [LARGE SCALE GENOMIC DNA]</scope>
    <source>
        <strain evidence="1">wild type</strain>
    </source>
</reference>
<reference evidence="2" key="1">
    <citation type="journal article" date="2002" name="Science">
        <title>The draft genome of Ciona intestinalis: insights into chordate and vertebrate origins.</title>
        <authorList>
            <person name="Dehal P."/>
            <person name="Satou Y."/>
            <person name="Campbell R.K."/>
            <person name="Chapman J."/>
            <person name="Degnan B."/>
            <person name="De Tomaso A."/>
            <person name="Davidson B."/>
            <person name="Di Gregorio A."/>
            <person name="Gelpke M."/>
            <person name="Goodstein D.M."/>
            <person name="Harafuji N."/>
            <person name="Hastings K.E."/>
            <person name="Ho I."/>
            <person name="Hotta K."/>
            <person name="Huang W."/>
            <person name="Kawashima T."/>
            <person name="Lemaire P."/>
            <person name="Martinez D."/>
            <person name="Meinertzhagen I.A."/>
            <person name="Necula S."/>
            <person name="Nonaka M."/>
            <person name="Putnam N."/>
            <person name="Rash S."/>
            <person name="Saiga H."/>
            <person name="Satake M."/>
            <person name="Terry A."/>
            <person name="Yamada L."/>
            <person name="Wang H.G."/>
            <person name="Awazu S."/>
            <person name="Azumi K."/>
            <person name="Boore J."/>
            <person name="Branno M."/>
            <person name="Chin-Bow S."/>
            <person name="DeSantis R."/>
            <person name="Doyle S."/>
            <person name="Francino P."/>
            <person name="Keys D.N."/>
            <person name="Haga S."/>
            <person name="Hayashi H."/>
            <person name="Hino K."/>
            <person name="Imai K.S."/>
            <person name="Inaba K."/>
            <person name="Kano S."/>
            <person name="Kobayashi K."/>
            <person name="Kobayashi M."/>
            <person name="Lee B.I."/>
            <person name="Makabe K.W."/>
            <person name="Manohar C."/>
            <person name="Matassi G."/>
            <person name="Medina M."/>
            <person name="Mochizuki Y."/>
            <person name="Mount S."/>
            <person name="Morishita T."/>
            <person name="Miura S."/>
            <person name="Nakayama A."/>
            <person name="Nishizaka S."/>
            <person name="Nomoto H."/>
            <person name="Ohta F."/>
            <person name="Oishi K."/>
            <person name="Rigoutsos I."/>
            <person name="Sano M."/>
            <person name="Sasaki A."/>
            <person name="Sasakura Y."/>
            <person name="Shoguchi E."/>
            <person name="Shin-i T."/>
            <person name="Spagnuolo A."/>
            <person name="Stainier D."/>
            <person name="Suzuki M.M."/>
            <person name="Tassy O."/>
            <person name="Takatori N."/>
            <person name="Tokuoka M."/>
            <person name="Yagi K."/>
            <person name="Yoshizaki F."/>
            <person name="Wada S."/>
            <person name="Zhang C."/>
            <person name="Hyatt P.D."/>
            <person name="Larimer F."/>
            <person name="Detter C."/>
            <person name="Doggett N."/>
            <person name="Glavina T."/>
            <person name="Hawkins T."/>
            <person name="Richardson P."/>
            <person name="Lucas S."/>
            <person name="Kohara Y."/>
            <person name="Levine M."/>
            <person name="Satoh N."/>
            <person name="Rokhsar D.S."/>
        </authorList>
    </citation>
    <scope>NUCLEOTIDE SEQUENCE [LARGE SCALE GENOMIC DNA]</scope>
</reference>
<dbReference type="EMBL" id="EAAA01002231">
    <property type="status" value="NOT_ANNOTATED_CDS"/>
    <property type="molecule type" value="Genomic_DNA"/>
</dbReference>
<dbReference type="InParanoid" id="H2XQE8"/>
<keyword evidence="2" id="KW-1185">Reference proteome</keyword>
<evidence type="ECO:0000313" key="1">
    <source>
        <dbReference type="Ensembl" id="ENSCINP00000031882.1"/>
    </source>
</evidence>
<dbReference type="HOGENOM" id="CLU_2764330_0_0_1"/>
<dbReference type="EMBL" id="EAAA01002230">
    <property type="status" value="NOT_ANNOTATED_CDS"/>
    <property type="molecule type" value="Genomic_DNA"/>
</dbReference>
<reference evidence="1" key="4">
    <citation type="submission" date="2025-09" db="UniProtKB">
        <authorList>
            <consortium name="Ensembl"/>
        </authorList>
    </citation>
    <scope>IDENTIFICATION</scope>
</reference>
<proteinExistence type="predicted"/>
<dbReference type="Proteomes" id="UP000008144">
    <property type="component" value="Chromosome 5"/>
</dbReference>
<reference evidence="1" key="3">
    <citation type="submission" date="2025-08" db="UniProtKB">
        <authorList>
            <consortium name="Ensembl"/>
        </authorList>
    </citation>
    <scope>IDENTIFICATION</scope>
</reference>
<protein>
    <submittedName>
        <fullName evidence="1">Uncharacterized protein</fullName>
    </submittedName>
</protein>
<organism evidence="1 2">
    <name type="scientific">Ciona intestinalis</name>
    <name type="common">Transparent sea squirt</name>
    <name type="synonym">Ascidia intestinalis</name>
    <dbReference type="NCBI Taxonomy" id="7719"/>
    <lineage>
        <taxon>Eukaryota</taxon>
        <taxon>Metazoa</taxon>
        <taxon>Chordata</taxon>
        <taxon>Tunicata</taxon>
        <taxon>Ascidiacea</taxon>
        <taxon>Phlebobranchia</taxon>
        <taxon>Cionidae</taxon>
        <taxon>Ciona</taxon>
    </lineage>
</organism>